<evidence type="ECO:0000313" key="2">
    <source>
        <dbReference type="EMBL" id="QJB35916.1"/>
    </source>
</evidence>
<reference evidence="3" key="1">
    <citation type="submission" date="2020-04" db="EMBL/GenBank/DDBJ databases">
        <authorList>
            <person name="Kittiwongwattana C."/>
        </authorList>
    </citation>
    <scope>NUCLEOTIDE SEQUENCE [LARGE SCALE GENOMIC DNA]</scope>
    <source>
        <strain evidence="3">1310</strain>
    </source>
</reference>
<evidence type="ECO:0000313" key="3">
    <source>
        <dbReference type="Proteomes" id="UP000502421"/>
    </source>
</evidence>
<dbReference type="Proteomes" id="UP000502421">
    <property type="component" value="Chromosome"/>
</dbReference>
<accession>A0AAE6ZMF3</accession>
<organism evidence="2 3">
    <name type="scientific">Chitinophaga oryzae</name>
    <dbReference type="NCBI Taxonomy" id="2725414"/>
    <lineage>
        <taxon>Bacteria</taxon>
        <taxon>Pseudomonadati</taxon>
        <taxon>Bacteroidota</taxon>
        <taxon>Chitinophagia</taxon>
        <taxon>Chitinophagales</taxon>
        <taxon>Chitinophagaceae</taxon>
        <taxon>Chitinophaga</taxon>
    </lineage>
</organism>
<evidence type="ECO:0000256" key="1">
    <source>
        <dbReference type="SAM" id="SignalP"/>
    </source>
</evidence>
<dbReference type="AlphaFoldDB" id="A0AAE6ZMF3"/>
<feature type="chain" id="PRO_5041952406" evidence="1">
    <location>
        <begin position="20"/>
        <end position="94"/>
    </location>
</feature>
<gene>
    <name evidence="2" type="ORF">HF329_33245</name>
</gene>
<sequence length="94" mass="10839">MTKYLFSFALLILSLTTFAQKTDALKSKEFQKLLKFFANERLLLRKEACPECTYLVNVKLFFDKNRKVKKIVLSESTPESLQGMSGRLEKLGVN</sequence>
<dbReference type="KEGG" id="coy:HF329_33245"/>
<protein>
    <submittedName>
        <fullName evidence="2">Uncharacterized protein</fullName>
    </submittedName>
</protein>
<proteinExistence type="predicted"/>
<name>A0AAE6ZMF3_9BACT</name>
<dbReference type="RefSeq" id="WP_168811426.1">
    <property type="nucleotide sequence ID" value="NZ_CP051205.1"/>
</dbReference>
<keyword evidence="1" id="KW-0732">Signal</keyword>
<dbReference type="EMBL" id="CP051205">
    <property type="protein sequence ID" value="QJB35916.1"/>
    <property type="molecule type" value="Genomic_DNA"/>
</dbReference>
<feature type="signal peptide" evidence="1">
    <location>
        <begin position="1"/>
        <end position="19"/>
    </location>
</feature>